<dbReference type="Pfam" id="PF11667">
    <property type="entry name" value="DUF3267"/>
    <property type="match status" value="1"/>
</dbReference>
<feature type="transmembrane region" description="Helical" evidence="1">
    <location>
        <begin position="143"/>
        <end position="161"/>
    </location>
</feature>
<sequence>MFAAVPLMILSSLLSFKIIEIFSPFSLADFGVTPSQISVTIGLQDLVFFIGLSAVIIFIHEFLHLIFVPDFLTSEKTFLGITYFGGFAYSEEVLSKSRFILILLAPFVVISIILPGILGVLNLLNPLVKFMILASAMGSGVDMLSLVLILIQVPAGAYLTCNGMRTYWKKTDTIIPGST</sequence>
<evidence type="ECO:0000256" key="1">
    <source>
        <dbReference type="SAM" id="Phobius"/>
    </source>
</evidence>
<reference evidence="2" key="1">
    <citation type="submission" date="2006-06" db="EMBL/GenBank/DDBJ databases">
        <title>Complete sequence of chromosome 1 of Methanosarcina barkeri str. fusaro.</title>
        <authorList>
            <person name="Copeland A."/>
            <person name="Lucas S."/>
            <person name="Lapidus A."/>
            <person name="Barry K."/>
            <person name="Detter J.C."/>
            <person name="Glavina T."/>
            <person name="Hammon N."/>
            <person name="Israni S."/>
            <person name="Pitluck S."/>
            <person name="Goodwin L.A."/>
            <person name="Saunders E.H."/>
            <person name="Schmutz J."/>
            <person name="Larimer F."/>
            <person name="Land M."/>
            <person name="Anderson I."/>
            <person name="Richardson P."/>
        </authorList>
    </citation>
    <scope>NUCLEOTIDE SEQUENCE</scope>
    <source>
        <strain evidence="2">Fusaro</strain>
    </source>
</reference>
<name>Q46BX0_METBF</name>
<dbReference type="OrthoDB" id="142857at2157"/>
<evidence type="ECO:0008006" key="3">
    <source>
        <dbReference type="Google" id="ProtNLM"/>
    </source>
</evidence>
<dbReference type="InterPro" id="IPR021683">
    <property type="entry name" value="DUF3267"/>
</dbReference>
<dbReference type="PaxDb" id="269797-Mbar_A1680"/>
<dbReference type="AlphaFoldDB" id="Q46BX0"/>
<dbReference type="eggNOG" id="arCOG06719">
    <property type="taxonomic scope" value="Archaea"/>
</dbReference>
<keyword evidence="1" id="KW-1133">Transmembrane helix</keyword>
<proteinExistence type="predicted"/>
<gene>
    <name evidence="2" type="ordered locus">Mbar_A1680</name>
</gene>
<feature type="transmembrane region" description="Helical" evidence="1">
    <location>
        <begin position="99"/>
        <end position="123"/>
    </location>
</feature>
<keyword evidence="1" id="KW-0472">Membrane</keyword>
<evidence type="ECO:0000313" key="2">
    <source>
        <dbReference type="EMBL" id="AAZ70622.1"/>
    </source>
</evidence>
<dbReference type="EMBL" id="CP000099">
    <property type="protein sequence ID" value="AAZ70622.1"/>
    <property type="molecule type" value="Genomic_DNA"/>
</dbReference>
<dbReference type="KEGG" id="mba:Mbar_A1680"/>
<protein>
    <recommendedName>
        <fullName evidence="3">DUF3267 domain-containing protein</fullName>
    </recommendedName>
</protein>
<feature type="transmembrane region" description="Helical" evidence="1">
    <location>
        <begin position="46"/>
        <end position="68"/>
    </location>
</feature>
<dbReference type="HOGENOM" id="CLU_114909_0_0_2"/>
<organism evidence="2">
    <name type="scientific">Methanosarcina barkeri (strain Fusaro / DSM 804)</name>
    <dbReference type="NCBI Taxonomy" id="269797"/>
    <lineage>
        <taxon>Archaea</taxon>
        <taxon>Methanobacteriati</taxon>
        <taxon>Methanobacteriota</taxon>
        <taxon>Stenosarchaea group</taxon>
        <taxon>Methanomicrobia</taxon>
        <taxon>Methanosarcinales</taxon>
        <taxon>Methanosarcinaceae</taxon>
        <taxon>Methanosarcina</taxon>
    </lineage>
</organism>
<accession>Q46BX0</accession>
<keyword evidence="1" id="KW-0812">Transmembrane</keyword>